<evidence type="ECO:0000313" key="1">
    <source>
        <dbReference type="EMBL" id="QDU33057.1"/>
    </source>
</evidence>
<proteinExistence type="predicted"/>
<dbReference type="EMBL" id="CP036425">
    <property type="protein sequence ID" value="QDU33057.1"/>
    <property type="molecule type" value="Genomic_DNA"/>
</dbReference>
<dbReference type="OrthoDB" id="291690at2"/>
<dbReference type="Proteomes" id="UP000317369">
    <property type="component" value="Chromosome"/>
</dbReference>
<dbReference type="KEGG" id="pcor:KS4_10980"/>
<protein>
    <submittedName>
        <fullName evidence="1">Uncharacterized protein</fullName>
    </submittedName>
</protein>
<sequence length="294" mass="31189">MSFRKVSTGEQLQIPAQAYNAFVDAAIAHQETGQKQSRLTQSNSQQTSILVRNTSDQDMPRFAVMGADSPAILPADNEDEFTRQVALNCVVPVEADHKGKFVILLEPLAPGSIGRAKISGVCLAKLEVEDEDAKYADVIDGDGTMLITASDGAAQILWRGEPKGESSKVWAVVRLGSLGGKSVFVIRITGSSQLSANRWNYNAVEQVPEKLGRYKDKALGWTGTAYNTIEANNAATGIQGSGDDTGHFPEGVELKPIGSGAIVNAWRILNCEGNEEVHFAAPNNAGGSCEGGAA</sequence>
<dbReference type="RefSeq" id="WP_145075566.1">
    <property type="nucleotide sequence ID" value="NZ_CP036425.1"/>
</dbReference>
<keyword evidence="2" id="KW-1185">Reference proteome</keyword>
<dbReference type="AlphaFoldDB" id="A0A517YS44"/>
<reference evidence="1 2" key="1">
    <citation type="submission" date="2019-02" db="EMBL/GenBank/DDBJ databases">
        <title>Deep-cultivation of Planctomycetes and their phenomic and genomic characterization uncovers novel biology.</title>
        <authorList>
            <person name="Wiegand S."/>
            <person name="Jogler M."/>
            <person name="Boedeker C."/>
            <person name="Pinto D."/>
            <person name="Vollmers J."/>
            <person name="Rivas-Marin E."/>
            <person name="Kohn T."/>
            <person name="Peeters S.H."/>
            <person name="Heuer A."/>
            <person name="Rast P."/>
            <person name="Oberbeckmann S."/>
            <person name="Bunk B."/>
            <person name="Jeske O."/>
            <person name="Meyerdierks A."/>
            <person name="Storesund J.E."/>
            <person name="Kallscheuer N."/>
            <person name="Luecker S."/>
            <person name="Lage O.M."/>
            <person name="Pohl T."/>
            <person name="Merkel B.J."/>
            <person name="Hornburger P."/>
            <person name="Mueller R.-W."/>
            <person name="Bruemmer F."/>
            <person name="Labrenz M."/>
            <person name="Spormann A.M."/>
            <person name="Op den Camp H."/>
            <person name="Overmann J."/>
            <person name="Amann R."/>
            <person name="Jetten M.S.M."/>
            <person name="Mascher T."/>
            <person name="Medema M.H."/>
            <person name="Devos D.P."/>
            <person name="Kaster A.-K."/>
            <person name="Ovreas L."/>
            <person name="Rohde M."/>
            <person name="Galperin M.Y."/>
            <person name="Jogler C."/>
        </authorList>
    </citation>
    <scope>NUCLEOTIDE SEQUENCE [LARGE SCALE GENOMIC DNA]</scope>
    <source>
        <strain evidence="1 2">KS4</strain>
    </source>
</reference>
<accession>A0A517YS44</accession>
<name>A0A517YS44_9BACT</name>
<evidence type="ECO:0000313" key="2">
    <source>
        <dbReference type="Proteomes" id="UP000317369"/>
    </source>
</evidence>
<gene>
    <name evidence="1" type="ORF">KS4_10980</name>
</gene>
<organism evidence="1 2">
    <name type="scientific">Poriferisphaera corsica</name>
    <dbReference type="NCBI Taxonomy" id="2528020"/>
    <lineage>
        <taxon>Bacteria</taxon>
        <taxon>Pseudomonadati</taxon>
        <taxon>Planctomycetota</taxon>
        <taxon>Phycisphaerae</taxon>
        <taxon>Phycisphaerales</taxon>
        <taxon>Phycisphaeraceae</taxon>
        <taxon>Poriferisphaera</taxon>
    </lineage>
</organism>